<dbReference type="RefSeq" id="WP_286136822.1">
    <property type="nucleotide sequence ID" value="NZ_BRPL01000002.1"/>
</dbReference>
<sequence length="138" mass="16065">MFAQRLRALRRGQNLTLKGLANGLNKAFPKDPHKNTSSQIGNWERGLRAPSYLEIKKLANFFDVSMDYIAGRTNINQHDLAKMLIANHNLLFNDQELNDEDQYQIYQLIDGYLTGKNHRQYKKHNGHDQQEDLNLNLK</sequence>
<dbReference type="SUPFAM" id="SSF47413">
    <property type="entry name" value="lambda repressor-like DNA-binding domains"/>
    <property type="match status" value="1"/>
</dbReference>
<dbReference type="Gene3D" id="1.10.260.40">
    <property type="entry name" value="lambda repressor-like DNA-binding domains"/>
    <property type="match status" value="1"/>
</dbReference>
<name>A0A9W6B1S6_9LACO</name>
<dbReference type="SMART" id="SM00530">
    <property type="entry name" value="HTH_XRE"/>
    <property type="match status" value="1"/>
</dbReference>
<organism evidence="2 3">
    <name type="scientific">Philodulcilactobacillus myokoensis</name>
    <dbReference type="NCBI Taxonomy" id="2929573"/>
    <lineage>
        <taxon>Bacteria</taxon>
        <taxon>Bacillati</taxon>
        <taxon>Bacillota</taxon>
        <taxon>Bacilli</taxon>
        <taxon>Lactobacillales</taxon>
        <taxon>Lactobacillaceae</taxon>
        <taxon>Philodulcilactobacillus</taxon>
    </lineage>
</organism>
<dbReference type="Proteomes" id="UP001144204">
    <property type="component" value="Unassembled WGS sequence"/>
</dbReference>
<evidence type="ECO:0000313" key="2">
    <source>
        <dbReference type="EMBL" id="GLB47357.1"/>
    </source>
</evidence>
<dbReference type="AlphaFoldDB" id="A0A9W6B1S6"/>
<dbReference type="Pfam" id="PF01381">
    <property type="entry name" value="HTH_3"/>
    <property type="match status" value="1"/>
</dbReference>
<gene>
    <name evidence="2" type="ORF">WR164_13360</name>
</gene>
<dbReference type="EMBL" id="BRPL01000002">
    <property type="protein sequence ID" value="GLB47357.1"/>
    <property type="molecule type" value="Genomic_DNA"/>
</dbReference>
<reference evidence="2" key="1">
    <citation type="submission" date="2022-07" db="EMBL/GenBank/DDBJ databases">
        <authorList>
            <person name="Kouya T."/>
            <person name="Ishiyama Y."/>
        </authorList>
    </citation>
    <scope>NUCLEOTIDE SEQUENCE</scope>
    <source>
        <strain evidence="2">WR16-4</strain>
    </source>
</reference>
<reference evidence="2" key="2">
    <citation type="journal article" date="2023" name="PLoS ONE">
        <title>Philodulcilactobacillus myokoensis gen. nov., sp. nov., a fructophilic, acidophilic, and agar-phobic lactic acid bacterium isolated from fermented vegetable extracts.</title>
        <authorList>
            <person name="Kouya T."/>
            <person name="Ishiyama Y."/>
            <person name="Ohashi S."/>
            <person name="Kumakubo R."/>
            <person name="Yamazaki T."/>
            <person name="Otaki T."/>
        </authorList>
    </citation>
    <scope>NUCLEOTIDE SEQUENCE</scope>
    <source>
        <strain evidence="2">WR16-4</strain>
    </source>
</reference>
<keyword evidence="3" id="KW-1185">Reference proteome</keyword>
<feature type="domain" description="HTH cro/C1-type" evidence="1">
    <location>
        <begin position="6"/>
        <end position="69"/>
    </location>
</feature>
<evidence type="ECO:0000313" key="3">
    <source>
        <dbReference type="Proteomes" id="UP001144204"/>
    </source>
</evidence>
<dbReference type="InterPro" id="IPR001387">
    <property type="entry name" value="Cro/C1-type_HTH"/>
</dbReference>
<dbReference type="GO" id="GO:0003677">
    <property type="term" value="F:DNA binding"/>
    <property type="evidence" value="ECO:0007669"/>
    <property type="project" value="InterPro"/>
</dbReference>
<protein>
    <submittedName>
        <fullName evidence="2">Transcriptional regulator</fullName>
    </submittedName>
</protein>
<dbReference type="PROSITE" id="PS50943">
    <property type="entry name" value="HTH_CROC1"/>
    <property type="match status" value="1"/>
</dbReference>
<dbReference type="CDD" id="cd00093">
    <property type="entry name" value="HTH_XRE"/>
    <property type="match status" value="1"/>
</dbReference>
<comment type="caution">
    <text evidence="2">The sequence shown here is derived from an EMBL/GenBank/DDBJ whole genome shotgun (WGS) entry which is preliminary data.</text>
</comment>
<dbReference type="InterPro" id="IPR010982">
    <property type="entry name" value="Lambda_DNA-bd_dom_sf"/>
</dbReference>
<accession>A0A9W6B1S6</accession>
<evidence type="ECO:0000259" key="1">
    <source>
        <dbReference type="PROSITE" id="PS50943"/>
    </source>
</evidence>
<proteinExistence type="predicted"/>